<reference evidence="3" key="1">
    <citation type="submission" date="2023-01" db="EMBL/GenBank/DDBJ databases">
        <title>Human gut microbiome strain richness.</title>
        <authorList>
            <person name="Chen-Liaw A."/>
        </authorList>
    </citation>
    <scope>NUCLEOTIDE SEQUENCE</scope>
    <source>
        <strain evidence="3">D43st1_D9_D43t1_170807</strain>
        <strain evidence="2">D59st1_B8_D59t2_181005</strain>
    </source>
</reference>
<feature type="compositionally biased region" description="Basic and acidic residues" evidence="1">
    <location>
        <begin position="103"/>
        <end position="114"/>
    </location>
</feature>
<evidence type="ECO:0000313" key="2">
    <source>
        <dbReference type="EMBL" id="MDB8741137.1"/>
    </source>
</evidence>
<comment type="caution">
    <text evidence="3">The sequence shown here is derived from an EMBL/GenBank/DDBJ whole genome shotgun (WGS) entry which is preliminary data.</text>
</comment>
<feature type="compositionally biased region" description="Polar residues" evidence="1">
    <location>
        <begin position="78"/>
        <end position="92"/>
    </location>
</feature>
<evidence type="ECO:0000256" key="1">
    <source>
        <dbReference type="SAM" id="MobiDB-lite"/>
    </source>
</evidence>
<dbReference type="EMBL" id="JAQMLS010000002">
    <property type="protein sequence ID" value="MDB8741137.1"/>
    <property type="molecule type" value="Genomic_DNA"/>
</dbReference>
<organism evidence="3 4">
    <name type="scientific">Ruminococcus bicirculans</name>
    <name type="common">ex Wegman et al. 2014</name>
    <dbReference type="NCBI Taxonomy" id="1160721"/>
    <lineage>
        <taxon>Bacteria</taxon>
        <taxon>Bacillati</taxon>
        <taxon>Bacillota</taxon>
        <taxon>Clostridia</taxon>
        <taxon>Eubacteriales</taxon>
        <taxon>Oscillospiraceae</taxon>
        <taxon>Ruminococcus</taxon>
    </lineage>
</organism>
<dbReference type="AlphaFoldDB" id="A0AAW6ELS7"/>
<protein>
    <submittedName>
        <fullName evidence="3">Uncharacterized protein</fullName>
    </submittedName>
</protein>
<accession>A0AAW6ELS7</accession>
<dbReference type="RefSeq" id="WP_195221655.1">
    <property type="nucleotide sequence ID" value="NZ_CAKVSD010000012.1"/>
</dbReference>
<dbReference type="Proteomes" id="UP001213042">
    <property type="component" value="Unassembled WGS sequence"/>
</dbReference>
<proteinExistence type="predicted"/>
<dbReference type="Proteomes" id="UP001211421">
    <property type="component" value="Unassembled WGS sequence"/>
</dbReference>
<gene>
    <name evidence="2" type="ORF">PNV70_03530</name>
    <name evidence="3" type="ORF">PNW00_11925</name>
</gene>
<name>A0AAW6ELS7_9FIRM</name>
<dbReference type="EMBL" id="JAQMLU010000024">
    <property type="protein sequence ID" value="MDB8751151.1"/>
    <property type="molecule type" value="Genomic_DNA"/>
</dbReference>
<evidence type="ECO:0000313" key="3">
    <source>
        <dbReference type="EMBL" id="MDB8751151.1"/>
    </source>
</evidence>
<feature type="region of interest" description="Disordered" evidence="1">
    <location>
        <begin position="77"/>
        <end position="115"/>
    </location>
</feature>
<sequence>MNVKKIIKGIIGLGAIGGVAYAAYKLGECSGEMNERIHAMADIEDGDGEHSEDDDEDHHLMVFDEPDDGCLAPVKEAVTSSDSRKGLTTNNDAPDEMNDAPSEMEKPLPQEDSPKTAVKAVTVPVRKYAPLSSIKIRGISRSEIEMLLIWMIRHRAFYKVDLTYVINAGSTKVNQVCDAFLKAGYIRKEENSKKTYCNLTKEDYYRLLLEE</sequence>
<evidence type="ECO:0000313" key="4">
    <source>
        <dbReference type="Proteomes" id="UP001213042"/>
    </source>
</evidence>